<evidence type="ECO:0000256" key="1">
    <source>
        <dbReference type="SAM" id="Coils"/>
    </source>
</evidence>
<accession>A0ABP8MWU1</accession>
<proteinExistence type="predicted"/>
<evidence type="ECO:0000313" key="5">
    <source>
        <dbReference type="Proteomes" id="UP001501410"/>
    </source>
</evidence>
<keyword evidence="3" id="KW-0812">Transmembrane</keyword>
<feature type="transmembrane region" description="Helical" evidence="3">
    <location>
        <begin position="26"/>
        <end position="50"/>
    </location>
</feature>
<feature type="transmembrane region" description="Helical" evidence="3">
    <location>
        <begin position="56"/>
        <end position="75"/>
    </location>
</feature>
<keyword evidence="5" id="KW-1185">Reference proteome</keyword>
<feature type="region of interest" description="Disordered" evidence="2">
    <location>
        <begin position="1073"/>
        <end position="1100"/>
    </location>
</feature>
<evidence type="ECO:0000256" key="2">
    <source>
        <dbReference type="SAM" id="MobiDB-lite"/>
    </source>
</evidence>
<feature type="region of interest" description="Disordered" evidence="2">
    <location>
        <begin position="919"/>
        <end position="998"/>
    </location>
</feature>
<dbReference type="EMBL" id="BAABEZ010000022">
    <property type="protein sequence ID" value="GAA4456192.1"/>
    <property type="molecule type" value="Genomic_DNA"/>
</dbReference>
<feature type="region of interest" description="Disordered" evidence="2">
    <location>
        <begin position="678"/>
        <end position="708"/>
    </location>
</feature>
<feature type="compositionally biased region" description="Basic and acidic residues" evidence="2">
    <location>
        <begin position="1073"/>
        <end position="1095"/>
    </location>
</feature>
<feature type="coiled-coil region" evidence="1">
    <location>
        <begin position="1003"/>
        <end position="1049"/>
    </location>
</feature>
<feature type="compositionally biased region" description="Low complexity" evidence="2">
    <location>
        <begin position="930"/>
        <end position="942"/>
    </location>
</feature>
<evidence type="ECO:0000256" key="3">
    <source>
        <dbReference type="SAM" id="Phobius"/>
    </source>
</evidence>
<gene>
    <name evidence="4" type="ORF">GCM10023092_21110</name>
</gene>
<comment type="caution">
    <text evidence="4">The sequence shown here is derived from an EMBL/GenBank/DDBJ whole genome shotgun (WGS) entry which is preliminary data.</text>
</comment>
<feature type="compositionally biased region" description="Low complexity" evidence="2">
    <location>
        <begin position="728"/>
        <end position="769"/>
    </location>
</feature>
<sequence length="1139" mass="129415">MNSYEELLRRLDDFVRKYYANQLLRGILVLLICLIAFVLVVSVGEFYLYLPVGIRIGIAVFFTGSFLLALSFWVIRPLAGMARIGKVLSFEDAARIIGSHFPEVSDQLLNILQLKEQSDPRASAALIEASVGQKVRSISVVPISRAIDWGRNRRYLPVLIPLLLTGTVLLFAAPDIFRDASERLLRPTTEFVKPAPFDFVLLHPDLHALRNSDYVLEIEVKGASLPASVSVETAGEQLPMEPLPGNRFRYTFRNCTSDVSFRFYAAGYYSRTYTLKVLQRPLMSGMQLQLDYPAYTGRRPEQKNGLGDMVIPVGTNVRWNIATEHADAASVVWGMQAPVGMQQDKNGHFETSARILADTTYSLELFNAESKVTERLPYRIQVIPDKAPVIQMQRFSDSVSGTQIVLNGSAGDDYGIARIVFHYRVADANGKEITAKQQLLKGNSGIATSFQHYFDIQTISLASGQHLEYYVEAWDNDAVHGSKSSRTETFTYNALDNHQLDSAINNNSKQINASLSNSSRQNDKMQQQMESLENKLLNKESSEWQQKQAMQEISRLQEQMKLNLDQVKKRLDEQMRQTAQKNLSDDLKEKQEAVKEQLDQLANKELSEQMKKLQEMMERLNRDKNNTQNFQQLQEMQEENKLFSMDMERLQQLMQKLDAQIKMEDLANKMEQLANKQSALRQETAKGQKSAEQLSKQQSELKKELQQAMQQDFKDMKQALESVKDQQRQNVSQEQQQGEQAGEQMQQSEKSLQQNQENQSEQSQSKAAQNLQEMAESLRKKSSGMDAEEIEMNIRAVRQILTNLVRLSFDQEALINSVRTTNTGDAVYLANVRKQNVLHTNSLTIRDSLFSLSKKLFKLSASINKETNELEKNMRLSLSGLEQRNVVQAATRQQYVMTHANNLALMLNEILSNLLQQQNQNQNKGGGSGSCSKPGGSNPKPGAGKQLKDIISKQQGLGKKMNEAGKQPQQGSSSGKKPDGKSQGQSQANAQQNGGSDGDAQQLVQLAQEQSALRRQLSQLNQLLNSQGNSSIAKELRELQEQMDRNESDLVNRNFDAQFYRRQQEILTRMLETEQSLREQEEDTKRSSRNPDEISRPVPPELRQYLEDNRQLKEQYRTIPPSLKPYYRSLNDRYFEQIR</sequence>
<organism evidence="4 5">
    <name type="scientific">Rurimicrobium arvi</name>
    <dbReference type="NCBI Taxonomy" id="2049916"/>
    <lineage>
        <taxon>Bacteria</taxon>
        <taxon>Pseudomonadati</taxon>
        <taxon>Bacteroidota</taxon>
        <taxon>Chitinophagia</taxon>
        <taxon>Chitinophagales</taxon>
        <taxon>Chitinophagaceae</taxon>
        <taxon>Rurimicrobium</taxon>
    </lineage>
</organism>
<feature type="compositionally biased region" description="Polar residues" evidence="2">
    <location>
        <begin position="678"/>
        <end position="691"/>
    </location>
</feature>
<keyword evidence="1" id="KW-0175">Coiled coil</keyword>
<keyword evidence="3" id="KW-1133">Transmembrane helix</keyword>
<dbReference type="RefSeq" id="WP_344826601.1">
    <property type="nucleotide sequence ID" value="NZ_BAABEZ010000022.1"/>
</dbReference>
<protein>
    <submittedName>
        <fullName evidence="4">ATPase</fullName>
    </submittedName>
</protein>
<feature type="compositionally biased region" description="Low complexity" evidence="2">
    <location>
        <begin position="969"/>
        <end position="994"/>
    </location>
</feature>
<evidence type="ECO:0000313" key="4">
    <source>
        <dbReference type="EMBL" id="GAA4456192.1"/>
    </source>
</evidence>
<feature type="region of interest" description="Disordered" evidence="2">
    <location>
        <begin position="721"/>
        <end position="786"/>
    </location>
</feature>
<name>A0ABP8MWU1_9BACT</name>
<feature type="transmembrane region" description="Helical" evidence="3">
    <location>
        <begin position="155"/>
        <end position="173"/>
    </location>
</feature>
<reference evidence="5" key="1">
    <citation type="journal article" date="2019" name="Int. J. Syst. Evol. Microbiol.">
        <title>The Global Catalogue of Microorganisms (GCM) 10K type strain sequencing project: providing services to taxonomists for standard genome sequencing and annotation.</title>
        <authorList>
            <consortium name="The Broad Institute Genomics Platform"/>
            <consortium name="The Broad Institute Genome Sequencing Center for Infectious Disease"/>
            <person name="Wu L."/>
            <person name="Ma J."/>
        </authorList>
    </citation>
    <scope>NUCLEOTIDE SEQUENCE [LARGE SCALE GENOMIC DNA]</scope>
    <source>
        <strain evidence="5">JCM 31921</strain>
    </source>
</reference>
<keyword evidence="3" id="KW-0472">Membrane</keyword>
<dbReference type="Proteomes" id="UP001501410">
    <property type="component" value="Unassembled WGS sequence"/>
</dbReference>